<name>A0A6A4H6Q6_9AGAR</name>
<dbReference type="InterPro" id="IPR000719">
    <property type="entry name" value="Prot_kinase_dom"/>
</dbReference>
<evidence type="ECO:0000256" key="9">
    <source>
        <dbReference type="SAM" id="Phobius"/>
    </source>
</evidence>
<dbReference type="Pfam" id="PF00069">
    <property type="entry name" value="Pkinase"/>
    <property type="match status" value="1"/>
</dbReference>
<evidence type="ECO:0000256" key="1">
    <source>
        <dbReference type="ARBA" id="ARBA00012513"/>
    </source>
</evidence>
<dbReference type="SMART" id="SM00220">
    <property type="entry name" value="S_TKc"/>
    <property type="match status" value="1"/>
</dbReference>
<keyword evidence="12" id="KW-1185">Reference proteome</keyword>
<evidence type="ECO:0000256" key="6">
    <source>
        <dbReference type="ARBA" id="ARBA00022840"/>
    </source>
</evidence>
<keyword evidence="9" id="KW-0472">Membrane</keyword>
<feature type="transmembrane region" description="Helical" evidence="9">
    <location>
        <begin position="321"/>
        <end position="344"/>
    </location>
</feature>
<dbReference type="GO" id="GO:0005524">
    <property type="term" value="F:ATP binding"/>
    <property type="evidence" value="ECO:0007669"/>
    <property type="project" value="UniProtKB-KW"/>
</dbReference>
<dbReference type="GO" id="GO:0005737">
    <property type="term" value="C:cytoplasm"/>
    <property type="evidence" value="ECO:0007669"/>
    <property type="project" value="TreeGrafter"/>
</dbReference>
<dbReference type="PANTHER" id="PTHR24343">
    <property type="entry name" value="SERINE/THREONINE KINASE"/>
    <property type="match status" value="1"/>
</dbReference>
<dbReference type="Gene3D" id="1.10.510.10">
    <property type="entry name" value="Transferase(Phosphotransferase) domain 1"/>
    <property type="match status" value="1"/>
</dbReference>
<keyword evidence="6" id="KW-0067">ATP-binding</keyword>
<keyword evidence="9" id="KW-0812">Transmembrane</keyword>
<keyword evidence="4" id="KW-0547">Nucleotide-binding</keyword>
<evidence type="ECO:0000256" key="8">
    <source>
        <dbReference type="ARBA" id="ARBA00048679"/>
    </source>
</evidence>
<keyword evidence="2" id="KW-0723">Serine/threonine-protein kinase</keyword>
<dbReference type="AlphaFoldDB" id="A0A6A4H6Q6"/>
<dbReference type="PANTHER" id="PTHR24343:SF330">
    <property type="entry name" value="SNF1-ACTIVATING KINASE 1"/>
    <property type="match status" value="1"/>
</dbReference>
<dbReference type="InterPro" id="IPR011009">
    <property type="entry name" value="Kinase-like_dom_sf"/>
</dbReference>
<evidence type="ECO:0000256" key="5">
    <source>
        <dbReference type="ARBA" id="ARBA00022777"/>
    </source>
</evidence>
<evidence type="ECO:0000313" key="11">
    <source>
        <dbReference type="EMBL" id="KAE9393024.1"/>
    </source>
</evidence>
<dbReference type="EC" id="2.7.11.1" evidence="1"/>
<comment type="catalytic activity">
    <reaction evidence="7">
        <text>L-threonyl-[protein] + ATP = O-phospho-L-threonyl-[protein] + ADP + H(+)</text>
        <dbReference type="Rhea" id="RHEA:46608"/>
        <dbReference type="Rhea" id="RHEA-COMP:11060"/>
        <dbReference type="Rhea" id="RHEA-COMP:11605"/>
        <dbReference type="ChEBI" id="CHEBI:15378"/>
        <dbReference type="ChEBI" id="CHEBI:30013"/>
        <dbReference type="ChEBI" id="CHEBI:30616"/>
        <dbReference type="ChEBI" id="CHEBI:61977"/>
        <dbReference type="ChEBI" id="CHEBI:456216"/>
        <dbReference type="EC" id="2.7.11.1"/>
    </reaction>
</comment>
<accession>A0A6A4H6Q6</accession>
<evidence type="ECO:0000256" key="7">
    <source>
        <dbReference type="ARBA" id="ARBA00047899"/>
    </source>
</evidence>
<dbReference type="Gene3D" id="3.30.200.20">
    <property type="entry name" value="Phosphorylase Kinase, domain 1"/>
    <property type="match status" value="1"/>
</dbReference>
<protein>
    <recommendedName>
        <fullName evidence="1">non-specific serine/threonine protein kinase</fullName>
        <ecNumber evidence="1">2.7.11.1</ecNumber>
    </recommendedName>
</protein>
<sequence>MTLADSGIHDVLLRGESAFAGGNGNGLLGKPRTTPAVVDGIPTAEQEIRKEIAIMKKCRHPHVVRLYEVIDDRKNDMVFMVMEYLGGGEVKYANSNGEPLLRVDQTRRIMRDAILGLEYLHHHEIIHRDIKPANLLWTEGHDKVKIADFGTAHFSYTQRLAAAKASGSSTLLGTEEEPLLLNDADLAKRAGTPAFLAPEIVWEHTKVAEGATPPPRPPVTKSIDIWALGVTLYCLSFGNTPFQSPQLLQFNDPRRNEFFHYNWVCNSERTVPETMGYDWVETGGTSRTKSKEGAIIMHLLDHFLQKDLDCRITLEEIKVRFSFFFFWGGVQVLAFAFVVFALLLRL</sequence>
<evidence type="ECO:0000256" key="4">
    <source>
        <dbReference type="ARBA" id="ARBA00022741"/>
    </source>
</evidence>
<proteinExistence type="predicted"/>
<evidence type="ECO:0000313" key="12">
    <source>
        <dbReference type="Proteomes" id="UP000799118"/>
    </source>
</evidence>
<dbReference type="EMBL" id="ML769582">
    <property type="protein sequence ID" value="KAE9393024.1"/>
    <property type="molecule type" value="Genomic_DNA"/>
</dbReference>
<evidence type="ECO:0000259" key="10">
    <source>
        <dbReference type="PROSITE" id="PS50011"/>
    </source>
</evidence>
<feature type="domain" description="Protein kinase" evidence="10">
    <location>
        <begin position="12"/>
        <end position="324"/>
    </location>
</feature>
<dbReference type="OrthoDB" id="68483at2759"/>
<dbReference type="CDD" id="cd14008">
    <property type="entry name" value="STKc_LKB1_CaMKK"/>
    <property type="match status" value="1"/>
</dbReference>
<organism evidence="11 12">
    <name type="scientific">Gymnopus androsaceus JB14</name>
    <dbReference type="NCBI Taxonomy" id="1447944"/>
    <lineage>
        <taxon>Eukaryota</taxon>
        <taxon>Fungi</taxon>
        <taxon>Dikarya</taxon>
        <taxon>Basidiomycota</taxon>
        <taxon>Agaricomycotina</taxon>
        <taxon>Agaricomycetes</taxon>
        <taxon>Agaricomycetidae</taxon>
        <taxon>Agaricales</taxon>
        <taxon>Marasmiineae</taxon>
        <taxon>Omphalotaceae</taxon>
        <taxon>Gymnopus</taxon>
    </lineage>
</organism>
<dbReference type="PROSITE" id="PS50011">
    <property type="entry name" value="PROTEIN_KINASE_DOM"/>
    <property type="match status" value="1"/>
</dbReference>
<keyword evidence="3" id="KW-0808">Transferase</keyword>
<dbReference type="SUPFAM" id="SSF56112">
    <property type="entry name" value="Protein kinase-like (PK-like)"/>
    <property type="match status" value="1"/>
</dbReference>
<gene>
    <name evidence="11" type="ORF">BT96DRAFT_1055311</name>
</gene>
<keyword evidence="9" id="KW-1133">Transmembrane helix</keyword>
<evidence type="ECO:0000256" key="2">
    <source>
        <dbReference type="ARBA" id="ARBA00022527"/>
    </source>
</evidence>
<dbReference type="Proteomes" id="UP000799118">
    <property type="component" value="Unassembled WGS sequence"/>
</dbReference>
<comment type="catalytic activity">
    <reaction evidence="8">
        <text>L-seryl-[protein] + ATP = O-phospho-L-seryl-[protein] + ADP + H(+)</text>
        <dbReference type="Rhea" id="RHEA:17989"/>
        <dbReference type="Rhea" id="RHEA-COMP:9863"/>
        <dbReference type="Rhea" id="RHEA-COMP:11604"/>
        <dbReference type="ChEBI" id="CHEBI:15378"/>
        <dbReference type="ChEBI" id="CHEBI:29999"/>
        <dbReference type="ChEBI" id="CHEBI:30616"/>
        <dbReference type="ChEBI" id="CHEBI:83421"/>
        <dbReference type="ChEBI" id="CHEBI:456216"/>
        <dbReference type="EC" id="2.7.11.1"/>
    </reaction>
</comment>
<evidence type="ECO:0000256" key="3">
    <source>
        <dbReference type="ARBA" id="ARBA00022679"/>
    </source>
</evidence>
<reference evidence="11" key="1">
    <citation type="journal article" date="2019" name="Environ. Microbiol.">
        <title>Fungal ecological strategies reflected in gene transcription - a case study of two litter decomposers.</title>
        <authorList>
            <person name="Barbi F."/>
            <person name="Kohler A."/>
            <person name="Barry K."/>
            <person name="Baskaran P."/>
            <person name="Daum C."/>
            <person name="Fauchery L."/>
            <person name="Ihrmark K."/>
            <person name="Kuo A."/>
            <person name="LaButti K."/>
            <person name="Lipzen A."/>
            <person name="Morin E."/>
            <person name="Grigoriev I.V."/>
            <person name="Henrissat B."/>
            <person name="Lindahl B."/>
            <person name="Martin F."/>
        </authorList>
    </citation>
    <scope>NUCLEOTIDE SEQUENCE</scope>
    <source>
        <strain evidence="11">JB14</strain>
    </source>
</reference>
<keyword evidence="5 11" id="KW-0418">Kinase</keyword>
<dbReference type="GO" id="GO:0004674">
    <property type="term" value="F:protein serine/threonine kinase activity"/>
    <property type="evidence" value="ECO:0007669"/>
    <property type="project" value="UniProtKB-KW"/>
</dbReference>